<evidence type="ECO:0000256" key="1">
    <source>
        <dbReference type="SAM" id="Phobius"/>
    </source>
</evidence>
<dbReference type="InterPro" id="IPR036770">
    <property type="entry name" value="Ankyrin_rpt-contain_sf"/>
</dbReference>
<keyword evidence="1" id="KW-0472">Membrane</keyword>
<dbReference type="SUPFAM" id="SSF48403">
    <property type="entry name" value="Ankyrin repeat"/>
    <property type="match status" value="1"/>
</dbReference>
<evidence type="ECO:0000313" key="3">
    <source>
        <dbReference type="Proteomes" id="UP000831390"/>
    </source>
</evidence>
<reference evidence="2 3" key="1">
    <citation type="submission" date="2022-03" db="EMBL/GenBank/DDBJ databases">
        <title>Hymenobactersp. isolated from the air.</title>
        <authorList>
            <person name="Won M."/>
            <person name="Kwon S.-W."/>
        </authorList>
    </citation>
    <scope>NUCLEOTIDE SEQUENCE [LARGE SCALE GENOMIC DNA]</scope>
    <source>
        <strain evidence="2 3">KACC 22596</strain>
    </source>
</reference>
<proteinExistence type="predicted"/>
<keyword evidence="1" id="KW-1133">Transmembrane helix</keyword>
<name>A0ABY4B663_9BACT</name>
<dbReference type="Gene3D" id="1.25.40.20">
    <property type="entry name" value="Ankyrin repeat-containing domain"/>
    <property type="match status" value="1"/>
</dbReference>
<feature type="transmembrane region" description="Helical" evidence="1">
    <location>
        <begin position="20"/>
        <end position="47"/>
    </location>
</feature>
<gene>
    <name evidence="2" type="ORF">MTP16_20575</name>
</gene>
<evidence type="ECO:0008006" key="4">
    <source>
        <dbReference type="Google" id="ProtNLM"/>
    </source>
</evidence>
<feature type="transmembrane region" description="Helical" evidence="1">
    <location>
        <begin position="90"/>
        <end position="107"/>
    </location>
</feature>
<dbReference type="Proteomes" id="UP000831390">
    <property type="component" value="Chromosome"/>
</dbReference>
<dbReference type="RefSeq" id="WP_243513263.1">
    <property type="nucleotide sequence ID" value="NZ_CP094534.1"/>
</dbReference>
<feature type="transmembrane region" description="Helical" evidence="1">
    <location>
        <begin position="119"/>
        <end position="138"/>
    </location>
</feature>
<organism evidence="2 3">
    <name type="scientific">Hymenobacter monticola</name>
    <dbReference type="NCBI Taxonomy" id="1705399"/>
    <lineage>
        <taxon>Bacteria</taxon>
        <taxon>Pseudomonadati</taxon>
        <taxon>Bacteroidota</taxon>
        <taxon>Cytophagia</taxon>
        <taxon>Cytophagales</taxon>
        <taxon>Hymenobacteraceae</taxon>
        <taxon>Hymenobacter</taxon>
    </lineage>
</organism>
<keyword evidence="1" id="KW-0812">Transmembrane</keyword>
<keyword evidence="3" id="KW-1185">Reference proteome</keyword>
<protein>
    <recommendedName>
        <fullName evidence="4">Ankyrin repeat domain-containing protein</fullName>
    </recommendedName>
</protein>
<dbReference type="EMBL" id="CP094534">
    <property type="protein sequence ID" value="UOE33506.1"/>
    <property type="molecule type" value="Genomic_DNA"/>
</dbReference>
<sequence>MTPTPPTESRLLQWADRLLYAGLALALLTAAVPYLSLLTFFLAPCCFWLSWVGYVAQGQPASAPATRWLRVGLAAVAAHGVLFWMSGTGYLVSALVCGAELLLALGWQASRGRGRWRVAATATVVLAGWATVAGLGLVRGSLYEAVRKNDVRWAQALLWSGADPNQVETEKSQFMDGQPVLYHALFQEKPSPALVGLLLRHGAHPNARWVRADGSLIEPVGFALAHYQRPRHPGAVLRLLLQAGLNPCLPNQHGENLRTALAESGALAPADSAALAAAERRGGCR</sequence>
<accession>A0ABY4B663</accession>
<evidence type="ECO:0000313" key="2">
    <source>
        <dbReference type="EMBL" id="UOE33506.1"/>
    </source>
</evidence>